<gene>
    <name evidence="3" type="ORF">Bhyg_14126</name>
</gene>
<evidence type="ECO:0000256" key="1">
    <source>
        <dbReference type="SAM" id="Phobius"/>
    </source>
</evidence>
<dbReference type="EMBL" id="WJQU01000004">
    <property type="protein sequence ID" value="KAJ6635540.1"/>
    <property type="molecule type" value="Genomic_DNA"/>
</dbReference>
<evidence type="ECO:0000313" key="4">
    <source>
        <dbReference type="Proteomes" id="UP001151699"/>
    </source>
</evidence>
<keyword evidence="2" id="KW-0732">Signal</keyword>
<feature type="transmembrane region" description="Helical" evidence="1">
    <location>
        <begin position="58"/>
        <end position="79"/>
    </location>
</feature>
<organism evidence="3 4">
    <name type="scientific">Pseudolycoriella hygida</name>
    <dbReference type="NCBI Taxonomy" id="35572"/>
    <lineage>
        <taxon>Eukaryota</taxon>
        <taxon>Metazoa</taxon>
        <taxon>Ecdysozoa</taxon>
        <taxon>Arthropoda</taxon>
        <taxon>Hexapoda</taxon>
        <taxon>Insecta</taxon>
        <taxon>Pterygota</taxon>
        <taxon>Neoptera</taxon>
        <taxon>Endopterygota</taxon>
        <taxon>Diptera</taxon>
        <taxon>Nematocera</taxon>
        <taxon>Sciaroidea</taxon>
        <taxon>Sciaridae</taxon>
        <taxon>Pseudolycoriella</taxon>
    </lineage>
</organism>
<comment type="caution">
    <text evidence="3">The sequence shown here is derived from an EMBL/GenBank/DDBJ whole genome shotgun (WGS) entry which is preliminary data.</text>
</comment>
<keyword evidence="1" id="KW-0812">Transmembrane</keyword>
<dbReference type="AlphaFoldDB" id="A0A9Q0MP47"/>
<feature type="transmembrane region" description="Helical" evidence="1">
    <location>
        <begin position="180"/>
        <end position="201"/>
    </location>
</feature>
<keyword evidence="4" id="KW-1185">Reference proteome</keyword>
<feature type="transmembrane region" description="Helical" evidence="1">
    <location>
        <begin position="123"/>
        <end position="140"/>
    </location>
</feature>
<evidence type="ECO:0000313" key="3">
    <source>
        <dbReference type="EMBL" id="KAJ6635540.1"/>
    </source>
</evidence>
<protein>
    <submittedName>
        <fullName evidence="3">Uncharacterized protein</fullName>
    </submittedName>
</protein>
<evidence type="ECO:0000256" key="2">
    <source>
        <dbReference type="SAM" id="SignalP"/>
    </source>
</evidence>
<feature type="signal peptide" evidence="2">
    <location>
        <begin position="1"/>
        <end position="23"/>
    </location>
</feature>
<keyword evidence="1" id="KW-0472">Membrane</keyword>
<name>A0A9Q0MP47_9DIPT</name>
<reference evidence="3" key="1">
    <citation type="submission" date="2022-07" db="EMBL/GenBank/DDBJ databases">
        <authorList>
            <person name="Trinca V."/>
            <person name="Uliana J.V.C."/>
            <person name="Torres T.T."/>
            <person name="Ward R.J."/>
            <person name="Monesi N."/>
        </authorList>
    </citation>
    <scope>NUCLEOTIDE SEQUENCE</scope>
    <source>
        <strain evidence="3">HSMRA1968</strain>
        <tissue evidence="3">Whole embryos</tissue>
    </source>
</reference>
<keyword evidence="1" id="KW-1133">Transmembrane helix</keyword>
<proteinExistence type="predicted"/>
<accession>A0A9Q0MP47</accession>
<feature type="chain" id="PRO_5040299801" evidence="2">
    <location>
        <begin position="24"/>
        <end position="203"/>
    </location>
</feature>
<dbReference type="Proteomes" id="UP001151699">
    <property type="component" value="Chromosome C"/>
</dbReference>
<sequence>MIQLMFFILLVFCVFILVDKAVAVGGEGENCGLYGIPLPGTKCSNWCVIPSPVGGCNGSFKCCLLMFFILLVFCVFILVDKAVAVGGEGENCGLYGIPLPGTKCSNWCVIPSPVGGCNGSFKCCLLMFFILLAFCVFILVDKAVAVGGQGENCGQYGIPLPGTKCSNWCVIPSPVGGCNGSFKCCLIILIIAVFVGFVPMYEY</sequence>